<gene>
    <name evidence="9" type="ORF">NEZAVI_LOCUS14055</name>
</gene>
<dbReference type="Gene3D" id="1.10.287.70">
    <property type="match status" value="1"/>
</dbReference>
<keyword evidence="10" id="KW-1185">Reference proteome</keyword>
<accession>A0A9P0HQN9</accession>
<keyword evidence="4 8" id="KW-1133">Transmembrane helix</keyword>
<dbReference type="OrthoDB" id="6613906at2759"/>
<evidence type="ECO:0000256" key="6">
    <source>
        <dbReference type="ARBA" id="ARBA00023170"/>
    </source>
</evidence>
<comment type="subcellular location">
    <subcellularLocation>
        <location evidence="1">Cell membrane</location>
        <topology evidence="1">Multi-pass membrane protein</topology>
    </subcellularLocation>
</comment>
<dbReference type="GO" id="GO:0005886">
    <property type="term" value="C:plasma membrane"/>
    <property type="evidence" value="ECO:0007669"/>
    <property type="project" value="UniProtKB-SubCell"/>
</dbReference>
<organism evidence="9 10">
    <name type="scientific">Nezara viridula</name>
    <name type="common">Southern green stink bug</name>
    <name type="synonym">Cimex viridulus</name>
    <dbReference type="NCBI Taxonomy" id="85310"/>
    <lineage>
        <taxon>Eukaryota</taxon>
        <taxon>Metazoa</taxon>
        <taxon>Ecdysozoa</taxon>
        <taxon>Arthropoda</taxon>
        <taxon>Hexapoda</taxon>
        <taxon>Insecta</taxon>
        <taxon>Pterygota</taxon>
        <taxon>Neoptera</taxon>
        <taxon>Paraneoptera</taxon>
        <taxon>Hemiptera</taxon>
        <taxon>Heteroptera</taxon>
        <taxon>Panheteroptera</taxon>
        <taxon>Pentatomomorpha</taxon>
        <taxon>Pentatomoidea</taxon>
        <taxon>Pentatomidae</taxon>
        <taxon>Pentatominae</taxon>
        <taxon>Nezara</taxon>
    </lineage>
</organism>
<evidence type="ECO:0000256" key="8">
    <source>
        <dbReference type="SAM" id="Phobius"/>
    </source>
</evidence>
<name>A0A9P0HQN9_NEZVI</name>
<dbReference type="PANTHER" id="PTHR42643:SF39">
    <property type="entry name" value="IONOTROPIC RECEPTOR 56A-RELATED"/>
    <property type="match status" value="1"/>
</dbReference>
<dbReference type="Proteomes" id="UP001152798">
    <property type="component" value="Chromosome 6"/>
</dbReference>
<dbReference type="EMBL" id="OV725082">
    <property type="protein sequence ID" value="CAH1406012.1"/>
    <property type="molecule type" value="Genomic_DNA"/>
</dbReference>
<proteinExistence type="predicted"/>
<evidence type="ECO:0000313" key="10">
    <source>
        <dbReference type="Proteomes" id="UP001152798"/>
    </source>
</evidence>
<feature type="transmembrane region" description="Helical" evidence="8">
    <location>
        <begin position="102"/>
        <end position="126"/>
    </location>
</feature>
<dbReference type="PANTHER" id="PTHR42643">
    <property type="entry name" value="IONOTROPIC RECEPTOR 20A-RELATED"/>
    <property type="match status" value="1"/>
</dbReference>
<evidence type="ECO:0000256" key="1">
    <source>
        <dbReference type="ARBA" id="ARBA00004651"/>
    </source>
</evidence>
<keyword evidence="7" id="KW-0325">Glycoprotein</keyword>
<dbReference type="InterPro" id="IPR052192">
    <property type="entry name" value="Insect_Ionotropic_Sensory_Rcpt"/>
</dbReference>
<evidence type="ECO:0000256" key="4">
    <source>
        <dbReference type="ARBA" id="ARBA00022989"/>
    </source>
</evidence>
<dbReference type="AlphaFoldDB" id="A0A9P0HQN9"/>
<evidence type="ECO:0000256" key="7">
    <source>
        <dbReference type="ARBA" id="ARBA00023180"/>
    </source>
</evidence>
<sequence length="298" mass="34720">MNARFLSREKKYLDKPDYTTSIYMDSVVIVMKIPDKLRGWAIFGRIFQRTVWLALVGALFVMNRAILWIGKLNSWPNSFWSTLRALCNAPICRPPRSTPARIVLAAGFLVGMVIVTIFQASLYHSIKEGVTYERMKTIPQVTENFQLVTDSESIKDILHKYEIGNHKLKLELKIMRLKNEVFDTHGFVTREMEIKLLIEAGELRSDLYNVEETVCSIPMSYVMKRGSPFLKRLTDFTSRVFEGGLWSIWYKMTLRRLSRGKKLKKMEPDFKVLSLRDVEVAFFVLILGKLLRNHIKTW</sequence>
<keyword evidence="6" id="KW-0675">Receptor</keyword>
<keyword evidence="5 8" id="KW-0472">Membrane</keyword>
<evidence type="ECO:0000256" key="2">
    <source>
        <dbReference type="ARBA" id="ARBA00022475"/>
    </source>
</evidence>
<keyword evidence="2" id="KW-1003">Cell membrane</keyword>
<reference evidence="9" key="1">
    <citation type="submission" date="2022-01" db="EMBL/GenBank/DDBJ databases">
        <authorList>
            <person name="King R."/>
        </authorList>
    </citation>
    <scope>NUCLEOTIDE SEQUENCE</scope>
</reference>
<evidence type="ECO:0000313" key="9">
    <source>
        <dbReference type="EMBL" id="CAH1406012.1"/>
    </source>
</evidence>
<evidence type="ECO:0000256" key="5">
    <source>
        <dbReference type="ARBA" id="ARBA00023136"/>
    </source>
</evidence>
<feature type="transmembrane region" description="Helical" evidence="8">
    <location>
        <begin position="51"/>
        <end position="70"/>
    </location>
</feature>
<keyword evidence="3 8" id="KW-0812">Transmembrane</keyword>
<protein>
    <submittedName>
        <fullName evidence="9">Uncharacterized protein</fullName>
    </submittedName>
</protein>
<evidence type="ECO:0000256" key="3">
    <source>
        <dbReference type="ARBA" id="ARBA00022692"/>
    </source>
</evidence>